<evidence type="ECO:0000313" key="1">
    <source>
        <dbReference type="EMBL" id="BCJ85879.1"/>
    </source>
</evidence>
<organism evidence="1 2">
    <name type="scientific">Effusibacillus dendaii</name>
    <dbReference type="NCBI Taxonomy" id="2743772"/>
    <lineage>
        <taxon>Bacteria</taxon>
        <taxon>Bacillati</taxon>
        <taxon>Bacillota</taxon>
        <taxon>Bacilli</taxon>
        <taxon>Bacillales</taxon>
        <taxon>Alicyclobacillaceae</taxon>
        <taxon>Effusibacillus</taxon>
    </lineage>
</organism>
<dbReference type="AlphaFoldDB" id="A0A7I8DA88"/>
<dbReference type="InterPro" id="IPR008972">
    <property type="entry name" value="Cupredoxin"/>
</dbReference>
<protein>
    <recommendedName>
        <fullName evidence="3">EfeO-type cupredoxin-like domain-containing protein</fullName>
    </recommendedName>
</protein>
<dbReference type="Gene3D" id="2.60.40.420">
    <property type="entry name" value="Cupredoxins - blue copper proteins"/>
    <property type="match status" value="1"/>
</dbReference>
<evidence type="ECO:0000313" key="2">
    <source>
        <dbReference type="Proteomes" id="UP000593802"/>
    </source>
</evidence>
<dbReference type="RefSeq" id="WP_200759950.1">
    <property type="nucleotide sequence ID" value="NZ_AP023366.1"/>
</dbReference>
<proteinExistence type="predicted"/>
<dbReference type="EMBL" id="AP023366">
    <property type="protein sequence ID" value="BCJ85879.1"/>
    <property type="molecule type" value="Genomic_DNA"/>
</dbReference>
<name>A0A7I8DA88_9BACL</name>
<gene>
    <name evidence="1" type="ORF">skT53_08640</name>
</gene>
<evidence type="ECO:0008006" key="3">
    <source>
        <dbReference type="Google" id="ProtNLM"/>
    </source>
</evidence>
<accession>A0A7I8DA88</accession>
<dbReference type="Proteomes" id="UP000593802">
    <property type="component" value="Chromosome"/>
</dbReference>
<reference evidence="1 2" key="1">
    <citation type="submission" date="2020-08" db="EMBL/GenBank/DDBJ databases">
        <title>Complete Genome Sequence of Effusibacillus dendaii Strain skT53, Isolated from Farmland soil.</title>
        <authorList>
            <person name="Konishi T."/>
            <person name="Kawasaki H."/>
        </authorList>
    </citation>
    <scope>NUCLEOTIDE SEQUENCE [LARGE SCALE GENOMIC DNA]</scope>
    <source>
        <strain evidence="2">skT53</strain>
    </source>
</reference>
<sequence>MAERKTNRLWFALLLLTLLLAAALWELSQTVRTSGENVAQPGNVAIRSVKVSIVTNEIKWTSPDGKQEIESYRWDPGMIVVHQGETVVFEFYGVKGASHPFVVDGYNVKGEVKRGELKTVSFVADKPGTFQIRCLAHPDVQHHGPMVANLVVLPN</sequence>
<keyword evidence="2" id="KW-1185">Reference proteome</keyword>
<dbReference type="SUPFAM" id="SSF49503">
    <property type="entry name" value="Cupredoxins"/>
    <property type="match status" value="1"/>
</dbReference>
<dbReference type="KEGG" id="eff:skT53_08640"/>